<dbReference type="InterPro" id="IPR010158">
    <property type="entry name" value="Amidase_Cbmase"/>
</dbReference>
<dbReference type="EMBL" id="LWHQ01000057">
    <property type="protein sequence ID" value="OAS18812.1"/>
    <property type="molecule type" value="Genomic_DNA"/>
</dbReference>
<accession>A0A179S0R0</accession>
<dbReference type="AlphaFoldDB" id="A0A179S0R0"/>
<keyword evidence="3" id="KW-0862">Zinc</keyword>
<evidence type="ECO:0000256" key="3">
    <source>
        <dbReference type="PIRSR" id="PIRSR001235-1"/>
    </source>
</evidence>
<reference evidence="5 6" key="1">
    <citation type="submission" date="2016-04" db="EMBL/GenBank/DDBJ databases">
        <authorList>
            <person name="Evans L.H."/>
            <person name="Alamgir A."/>
            <person name="Owens N."/>
            <person name="Weber N.D."/>
            <person name="Virtaneva K."/>
            <person name="Barbian K."/>
            <person name="Babar A."/>
            <person name="Rosenke K."/>
        </authorList>
    </citation>
    <scope>NUCLEOTIDE SEQUENCE [LARGE SCALE GENOMIC DNA]</scope>
    <source>
        <strain evidence="5 6">PMB02</strain>
    </source>
</reference>
<evidence type="ECO:0000313" key="6">
    <source>
        <dbReference type="Proteomes" id="UP000078316"/>
    </source>
</evidence>
<dbReference type="Proteomes" id="UP000078316">
    <property type="component" value="Unassembled WGS sequence"/>
</dbReference>
<dbReference type="RefSeq" id="WP_048436696.1">
    <property type="nucleotide sequence ID" value="NZ_LWHQ01000057.1"/>
</dbReference>
<feature type="binding site" evidence="3">
    <location>
        <position position="384"/>
    </location>
    <ligand>
        <name>Zn(2+)</name>
        <dbReference type="ChEBI" id="CHEBI:29105"/>
        <label>2</label>
    </ligand>
</feature>
<protein>
    <submittedName>
        <fullName evidence="5">Zn-dependent hydrolase</fullName>
    </submittedName>
</protein>
<dbReference type="OrthoDB" id="9808195at2"/>
<comment type="similarity">
    <text evidence="1">Belongs to the peptidase M20 family.</text>
</comment>
<organism evidence="5 6">
    <name type="scientific">Methylobacterium platani</name>
    <dbReference type="NCBI Taxonomy" id="427683"/>
    <lineage>
        <taxon>Bacteria</taxon>
        <taxon>Pseudomonadati</taxon>
        <taxon>Pseudomonadota</taxon>
        <taxon>Alphaproteobacteria</taxon>
        <taxon>Hyphomicrobiales</taxon>
        <taxon>Methylobacteriaceae</taxon>
        <taxon>Methylobacterium</taxon>
    </lineage>
</organism>
<sequence>MARPSDHVDGARLWRRLMDLSRFGARPDGGVDRQTLTPAEIAARADLVALGRSLGLEPFTDAAANLFLRLPGRRPDLPPVMAGSHIDSQPTGGRFDGAFGVLAALEAVEAIRAAGLVPERPIEVVAFTNEEGSRFAPGMTGSDLFTGARAMAEVAAIRDAEGIAQGEALAAVLAADRDVPQRPFQRPVAAFVEPHIEQGPVLERDGVPIGVVTGIQGTRRYRVRVTGAAAHAGTAERHERRDALMAAVRMVAAIDRAASDPSDTKLTVGLFEVTPNAPSVVPAEVLFSIDLRHPDNAVVDRLDAAIRAIVEGERGPCAASLRQIQHNPSLTFSPVIRGAIAAAAGGLGLTHRDILSAAGHDARQLHDVCPTGMIFVPCRDGISHNPAEWAEPDDLAAGARVLADVLWQLANGDGPGADASGDPGIPR</sequence>
<feature type="binding site" evidence="3">
    <location>
        <position position="96"/>
    </location>
    <ligand>
        <name>Zn(2+)</name>
        <dbReference type="ChEBI" id="CHEBI:29105"/>
        <label>2</label>
    </ligand>
</feature>
<feature type="binding site" evidence="3">
    <location>
        <position position="96"/>
    </location>
    <ligand>
        <name>Zn(2+)</name>
        <dbReference type="ChEBI" id="CHEBI:29105"/>
        <label>1</label>
    </ligand>
</feature>
<dbReference type="STRING" id="427683.A5481_25590"/>
<dbReference type="Gene3D" id="3.40.630.10">
    <property type="entry name" value="Zn peptidases"/>
    <property type="match status" value="1"/>
</dbReference>
<feature type="domain" description="Peptidase M20 dimerisation" evidence="4">
    <location>
        <begin position="214"/>
        <end position="311"/>
    </location>
</feature>
<keyword evidence="3" id="KW-0479">Metal-binding</keyword>
<dbReference type="PANTHER" id="PTHR32494">
    <property type="entry name" value="ALLANTOATE DEIMINASE-RELATED"/>
    <property type="match status" value="1"/>
</dbReference>
<evidence type="ECO:0000256" key="2">
    <source>
        <dbReference type="ARBA" id="ARBA00022801"/>
    </source>
</evidence>
<evidence type="ECO:0000259" key="4">
    <source>
        <dbReference type="Pfam" id="PF07687"/>
    </source>
</evidence>
<dbReference type="PANTHER" id="PTHR32494:SF5">
    <property type="entry name" value="ALLANTOATE AMIDOHYDROLASE"/>
    <property type="match status" value="1"/>
</dbReference>
<comment type="caution">
    <text evidence="5">The sequence shown here is derived from an EMBL/GenBank/DDBJ whole genome shotgun (WGS) entry which is preliminary data.</text>
</comment>
<dbReference type="Pfam" id="PF01546">
    <property type="entry name" value="Peptidase_M20"/>
    <property type="match status" value="1"/>
</dbReference>
<dbReference type="InterPro" id="IPR002933">
    <property type="entry name" value="Peptidase_M20"/>
</dbReference>
<dbReference type="Pfam" id="PF07687">
    <property type="entry name" value="M20_dimer"/>
    <property type="match status" value="1"/>
</dbReference>
<evidence type="ECO:0000256" key="1">
    <source>
        <dbReference type="ARBA" id="ARBA00006153"/>
    </source>
</evidence>
<name>A0A179S0R0_9HYPH</name>
<feature type="binding site" evidence="3">
    <location>
        <position position="195"/>
    </location>
    <ligand>
        <name>Zn(2+)</name>
        <dbReference type="ChEBI" id="CHEBI:29105"/>
        <label>1</label>
    </ligand>
</feature>
<dbReference type="NCBIfam" id="TIGR01879">
    <property type="entry name" value="hydantase"/>
    <property type="match status" value="1"/>
</dbReference>
<dbReference type="PIRSF" id="PIRSF001235">
    <property type="entry name" value="Amidase_carbamoylase"/>
    <property type="match status" value="1"/>
</dbReference>
<dbReference type="GO" id="GO:0016813">
    <property type="term" value="F:hydrolase activity, acting on carbon-nitrogen (but not peptide) bonds, in linear amidines"/>
    <property type="evidence" value="ECO:0007669"/>
    <property type="project" value="InterPro"/>
</dbReference>
<feature type="binding site" evidence="3">
    <location>
        <position position="131"/>
    </location>
    <ligand>
        <name>Zn(2+)</name>
        <dbReference type="ChEBI" id="CHEBI:29105"/>
        <label>2</label>
    </ligand>
</feature>
<dbReference type="CDD" id="cd03884">
    <property type="entry name" value="M20_bAS"/>
    <property type="match status" value="1"/>
</dbReference>
<evidence type="ECO:0000313" key="5">
    <source>
        <dbReference type="EMBL" id="OAS18812.1"/>
    </source>
</evidence>
<dbReference type="SUPFAM" id="SSF55031">
    <property type="entry name" value="Bacterial exopeptidase dimerisation domain"/>
    <property type="match status" value="1"/>
</dbReference>
<feature type="binding site" evidence="3">
    <location>
        <position position="85"/>
    </location>
    <ligand>
        <name>Zn(2+)</name>
        <dbReference type="ChEBI" id="CHEBI:29105"/>
        <label>1</label>
    </ligand>
</feature>
<dbReference type="GO" id="GO:0046872">
    <property type="term" value="F:metal ion binding"/>
    <property type="evidence" value="ECO:0007669"/>
    <property type="project" value="UniProtKB-KW"/>
</dbReference>
<dbReference type="SUPFAM" id="SSF53187">
    <property type="entry name" value="Zn-dependent exopeptidases"/>
    <property type="match status" value="1"/>
</dbReference>
<dbReference type="InterPro" id="IPR011650">
    <property type="entry name" value="Peptidase_M20_dimer"/>
</dbReference>
<gene>
    <name evidence="5" type="ORF">A5481_25590</name>
</gene>
<comment type="cofactor">
    <cofactor evidence="3">
        <name>Zn(2+)</name>
        <dbReference type="ChEBI" id="CHEBI:29105"/>
    </cofactor>
    <text evidence="3">Binds 2 Zn(2+) ions per subunit.</text>
</comment>
<keyword evidence="2 5" id="KW-0378">Hydrolase</keyword>
<dbReference type="Gene3D" id="3.30.70.360">
    <property type="match status" value="1"/>
</dbReference>
<dbReference type="InterPro" id="IPR036264">
    <property type="entry name" value="Bact_exopeptidase_dim_dom"/>
</dbReference>
<proteinExistence type="inferred from homology"/>